<dbReference type="EMBL" id="FOLQ01000001">
    <property type="protein sequence ID" value="SFC19120.1"/>
    <property type="molecule type" value="Genomic_DNA"/>
</dbReference>
<dbReference type="SUPFAM" id="SSF51735">
    <property type="entry name" value="NAD(P)-binding Rossmann-fold domains"/>
    <property type="match status" value="1"/>
</dbReference>
<dbReference type="OrthoDB" id="9786864at2"/>
<dbReference type="Pfam" id="PF03807">
    <property type="entry name" value="F420_oxidored"/>
    <property type="match status" value="1"/>
</dbReference>
<dbReference type="AlphaFoldDB" id="A0A1I1HDD8"/>
<dbReference type="STRING" id="662367.SAMN05216167_101628"/>
<organism evidence="3 4">
    <name type="scientific">Spirosoma endophyticum</name>
    <dbReference type="NCBI Taxonomy" id="662367"/>
    <lineage>
        <taxon>Bacteria</taxon>
        <taxon>Pseudomonadati</taxon>
        <taxon>Bacteroidota</taxon>
        <taxon>Cytophagia</taxon>
        <taxon>Cytophagales</taxon>
        <taxon>Cytophagaceae</taxon>
        <taxon>Spirosoma</taxon>
    </lineage>
</organism>
<name>A0A1I1HDD8_9BACT</name>
<dbReference type="Gene3D" id="3.40.50.720">
    <property type="entry name" value="NAD(P)-binding Rossmann-like Domain"/>
    <property type="match status" value="1"/>
</dbReference>
<evidence type="ECO:0000259" key="2">
    <source>
        <dbReference type="Pfam" id="PF03807"/>
    </source>
</evidence>
<dbReference type="InterPro" id="IPR028939">
    <property type="entry name" value="P5C_Rdtase_cat_N"/>
</dbReference>
<dbReference type="InterPro" id="IPR036291">
    <property type="entry name" value="NAD(P)-bd_dom_sf"/>
</dbReference>
<protein>
    <recommendedName>
        <fullName evidence="2">Pyrroline-5-carboxylate reductase catalytic N-terminal domain-containing protein</fullName>
    </recommendedName>
</protein>
<gene>
    <name evidence="3" type="ORF">SAMN05216167_101628</name>
</gene>
<reference evidence="3 4" key="1">
    <citation type="submission" date="2016-10" db="EMBL/GenBank/DDBJ databases">
        <authorList>
            <person name="de Groot N.N."/>
        </authorList>
    </citation>
    <scope>NUCLEOTIDE SEQUENCE [LARGE SCALE GENOMIC DNA]</scope>
    <source>
        <strain evidence="3 4">DSM 26130</strain>
    </source>
</reference>
<dbReference type="Proteomes" id="UP000198598">
    <property type="component" value="Unassembled WGS sequence"/>
</dbReference>
<accession>A0A1I1HDD8</accession>
<dbReference type="PANTHER" id="PTHR14239">
    <property type="entry name" value="DUDULIN-RELATED"/>
    <property type="match status" value="1"/>
</dbReference>
<evidence type="ECO:0000313" key="4">
    <source>
        <dbReference type="Proteomes" id="UP000198598"/>
    </source>
</evidence>
<keyword evidence="4" id="KW-1185">Reference proteome</keyword>
<proteinExistence type="predicted"/>
<evidence type="ECO:0000313" key="3">
    <source>
        <dbReference type="EMBL" id="SFC19120.1"/>
    </source>
</evidence>
<dbReference type="GO" id="GO:0016491">
    <property type="term" value="F:oxidoreductase activity"/>
    <property type="evidence" value="ECO:0007669"/>
    <property type="project" value="UniProtKB-KW"/>
</dbReference>
<feature type="domain" description="Pyrroline-5-carboxylate reductase catalytic N-terminal" evidence="2">
    <location>
        <begin position="2"/>
        <end position="91"/>
    </location>
</feature>
<evidence type="ECO:0000256" key="1">
    <source>
        <dbReference type="ARBA" id="ARBA00023002"/>
    </source>
</evidence>
<keyword evidence="1" id="KW-0560">Oxidoreductase</keyword>
<dbReference type="InterPro" id="IPR051267">
    <property type="entry name" value="STEAP_metalloreductase"/>
</dbReference>
<sequence length="198" mass="20474">MKIGIIGAGGIGLAFAKHAARAGYNVLISNSRGPKSLTDAVEQLGGNTKAVTVEEAAQADIVFISLPWTRLEAAIAGWPSFDGRIVIDPMNAFTPDFKPVDLQGKTSSEVVASWLPGAKVVKAFNTLPLALLEADPHEAGGSRVIAYSGDDTDAKKTVGELIAKMGFAGLDLGGLIAGGILQSFATGPFPMLNLIKLG</sequence>